<evidence type="ECO:0000313" key="3">
    <source>
        <dbReference type="Proteomes" id="UP000266188"/>
    </source>
</evidence>
<protein>
    <submittedName>
        <fullName evidence="2">Uncharacterized protein</fullName>
    </submittedName>
</protein>
<feature type="region of interest" description="Disordered" evidence="1">
    <location>
        <begin position="48"/>
        <end position="71"/>
    </location>
</feature>
<organism evidence="2 3">
    <name type="scientific">Aspergillus sclerotialis</name>
    <dbReference type="NCBI Taxonomy" id="2070753"/>
    <lineage>
        <taxon>Eukaryota</taxon>
        <taxon>Fungi</taxon>
        <taxon>Dikarya</taxon>
        <taxon>Ascomycota</taxon>
        <taxon>Pezizomycotina</taxon>
        <taxon>Eurotiomycetes</taxon>
        <taxon>Eurotiomycetidae</taxon>
        <taxon>Eurotiales</taxon>
        <taxon>Aspergillaceae</taxon>
        <taxon>Aspergillus</taxon>
        <taxon>Aspergillus subgen. Polypaecilum</taxon>
    </lineage>
</organism>
<name>A0A3A2ZZ38_9EURO</name>
<comment type="caution">
    <text evidence="2">The sequence shown here is derived from an EMBL/GenBank/DDBJ whole genome shotgun (WGS) entry which is preliminary data.</text>
</comment>
<proteinExistence type="predicted"/>
<gene>
    <name evidence="2" type="ORF">PHISCL_03010</name>
</gene>
<dbReference type="Proteomes" id="UP000266188">
    <property type="component" value="Unassembled WGS sequence"/>
</dbReference>
<feature type="compositionally biased region" description="Basic and acidic residues" evidence="1">
    <location>
        <begin position="52"/>
        <end position="71"/>
    </location>
</feature>
<evidence type="ECO:0000256" key="1">
    <source>
        <dbReference type="SAM" id="MobiDB-lite"/>
    </source>
</evidence>
<dbReference type="AlphaFoldDB" id="A0A3A2ZZ38"/>
<evidence type="ECO:0000313" key="2">
    <source>
        <dbReference type="EMBL" id="RJE24644.1"/>
    </source>
</evidence>
<dbReference type="EMBL" id="MVGC01000073">
    <property type="protein sequence ID" value="RJE24644.1"/>
    <property type="molecule type" value="Genomic_DNA"/>
</dbReference>
<reference evidence="3" key="1">
    <citation type="submission" date="2017-02" db="EMBL/GenBank/DDBJ databases">
        <authorList>
            <person name="Tafer H."/>
            <person name="Lopandic K."/>
        </authorList>
    </citation>
    <scope>NUCLEOTIDE SEQUENCE [LARGE SCALE GENOMIC DNA]</scope>
    <source>
        <strain evidence="3">CBS 366.77</strain>
    </source>
</reference>
<keyword evidence="3" id="KW-1185">Reference proteome</keyword>
<accession>A0A3A2ZZ38</accession>
<sequence length="71" mass="7613">MISSAFYAHMYADKHSLGSVHGNNLCTLLAVCVRDGLAYIGPVNGFVSGGEEPWREKSEGKNTDGKNAKVI</sequence>